<dbReference type="InterPro" id="IPR036761">
    <property type="entry name" value="TTHA0802/YceI-like_sf"/>
</dbReference>
<dbReference type="RefSeq" id="WP_394844494.1">
    <property type="nucleotide sequence ID" value="NZ_CP089982.1"/>
</dbReference>
<protein>
    <submittedName>
        <fullName evidence="2">YceI family protein</fullName>
    </submittedName>
</protein>
<dbReference type="SMART" id="SM00867">
    <property type="entry name" value="YceI"/>
    <property type="match status" value="1"/>
</dbReference>
<accession>A0ABZ2KAK5</accession>
<feature type="domain" description="Lipid/polyisoprenoid-binding YceI-like" evidence="1">
    <location>
        <begin position="3"/>
        <end position="172"/>
    </location>
</feature>
<evidence type="ECO:0000259" key="1">
    <source>
        <dbReference type="SMART" id="SM00867"/>
    </source>
</evidence>
<keyword evidence="3" id="KW-1185">Reference proteome</keyword>
<dbReference type="SUPFAM" id="SSF101874">
    <property type="entry name" value="YceI-like"/>
    <property type="match status" value="1"/>
</dbReference>
<evidence type="ECO:0000313" key="2">
    <source>
        <dbReference type="EMBL" id="WXA93894.1"/>
    </source>
</evidence>
<dbReference type="Proteomes" id="UP001379533">
    <property type="component" value="Chromosome"/>
</dbReference>
<dbReference type="PANTHER" id="PTHR34406:SF1">
    <property type="entry name" value="PROTEIN YCEI"/>
    <property type="match status" value="1"/>
</dbReference>
<dbReference type="Gene3D" id="2.40.128.110">
    <property type="entry name" value="Lipid/polyisoprenoid-binding, YceI-like"/>
    <property type="match status" value="1"/>
</dbReference>
<dbReference type="EMBL" id="CP089982">
    <property type="protein sequence ID" value="WXA93894.1"/>
    <property type="molecule type" value="Genomic_DNA"/>
</dbReference>
<proteinExistence type="predicted"/>
<gene>
    <name evidence="2" type="ORF">LZC95_46505</name>
</gene>
<reference evidence="2 3" key="1">
    <citation type="submission" date="2021-12" db="EMBL/GenBank/DDBJ databases">
        <title>Discovery of the Pendulisporaceae a myxobacterial family with distinct sporulation behavior and unique specialized metabolism.</title>
        <authorList>
            <person name="Garcia R."/>
            <person name="Popoff A."/>
            <person name="Bader C.D."/>
            <person name="Loehr J."/>
            <person name="Walesch S."/>
            <person name="Walt C."/>
            <person name="Boldt J."/>
            <person name="Bunk B."/>
            <person name="Haeckl F.J.F.P.J."/>
            <person name="Gunesch A.P."/>
            <person name="Birkelbach J."/>
            <person name="Nuebel U."/>
            <person name="Pietschmann T."/>
            <person name="Bach T."/>
            <person name="Mueller R."/>
        </authorList>
    </citation>
    <scope>NUCLEOTIDE SEQUENCE [LARGE SCALE GENOMIC DNA]</scope>
    <source>
        <strain evidence="2 3">MSr12523</strain>
    </source>
</reference>
<name>A0ABZ2KAK5_9BACT</name>
<sequence>MATYSIDTAHSEIAFTVRHMMFAKVRGQFKTWSATLSYDPANASASNVQVEIDVASIDTHEAQRDGHLRSGDFFDAEKFPKITFASKRVESTGKGRYKLAGDLTIHGVTNEVTLEVEQTGHGKDPWGNERLGFNAKATILRSDFGLKWNQALETGGVLVSDKVEIEAELQVVQARAAA</sequence>
<dbReference type="InterPro" id="IPR007372">
    <property type="entry name" value="Lipid/polyisoprenoid-bd_YceI"/>
</dbReference>
<dbReference type="Pfam" id="PF04264">
    <property type="entry name" value="YceI"/>
    <property type="match status" value="1"/>
</dbReference>
<organism evidence="2 3">
    <name type="scientific">Pendulispora brunnea</name>
    <dbReference type="NCBI Taxonomy" id="2905690"/>
    <lineage>
        <taxon>Bacteria</taxon>
        <taxon>Pseudomonadati</taxon>
        <taxon>Myxococcota</taxon>
        <taxon>Myxococcia</taxon>
        <taxon>Myxococcales</taxon>
        <taxon>Sorangiineae</taxon>
        <taxon>Pendulisporaceae</taxon>
        <taxon>Pendulispora</taxon>
    </lineage>
</organism>
<dbReference type="PANTHER" id="PTHR34406">
    <property type="entry name" value="PROTEIN YCEI"/>
    <property type="match status" value="1"/>
</dbReference>
<evidence type="ECO:0000313" key="3">
    <source>
        <dbReference type="Proteomes" id="UP001379533"/>
    </source>
</evidence>